<evidence type="ECO:0000313" key="2">
    <source>
        <dbReference type="EMBL" id="CBY13832.1"/>
    </source>
</evidence>
<name>E4XVX7_OIKDI</name>
<sequence>MSQERTPSDIFRELLQNQHSKHTPKRNLPQLGPMRRKKRRKTIIELPNKKPLAFEFERTCDDYSERQIAATFIHKIAPDDEKENAKKMAQKIRGNEKSTLVAKRIFKAGSPSCVAKRAVPSIKRHSFDGLLMSKNRTKTTRDEELINSMSPRRSLASQKYFQLFREAAQNTK</sequence>
<dbReference type="InParanoid" id="E4XVX7"/>
<feature type="region of interest" description="Disordered" evidence="1">
    <location>
        <begin position="15"/>
        <end position="38"/>
    </location>
</feature>
<proteinExistence type="predicted"/>
<dbReference type="Proteomes" id="UP000001307">
    <property type="component" value="Unassembled WGS sequence"/>
</dbReference>
<accession>E4XVX7</accession>
<reference evidence="2" key="1">
    <citation type="journal article" date="2010" name="Science">
        <title>Plasticity of animal genome architecture unmasked by rapid evolution of a pelagic tunicate.</title>
        <authorList>
            <person name="Denoeud F."/>
            <person name="Henriet S."/>
            <person name="Mungpakdee S."/>
            <person name="Aury J.M."/>
            <person name="Da Silva C."/>
            <person name="Brinkmann H."/>
            <person name="Mikhaleva J."/>
            <person name="Olsen L.C."/>
            <person name="Jubin C."/>
            <person name="Canestro C."/>
            <person name="Bouquet J.M."/>
            <person name="Danks G."/>
            <person name="Poulain J."/>
            <person name="Campsteijn C."/>
            <person name="Adamski M."/>
            <person name="Cross I."/>
            <person name="Yadetie F."/>
            <person name="Muffato M."/>
            <person name="Louis A."/>
            <person name="Butcher S."/>
            <person name="Tsagkogeorga G."/>
            <person name="Konrad A."/>
            <person name="Singh S."/>
            <person name="Jensen M.F."/>
            <person name="Cong E.H."/>
            <person name="Eikeseth-Otteraa H."/>
            <person name="Noel B."/>
            <person name="Anthouard V."/>
            <person name="Porcel B.M."/>
            <person name="Kachouri-Lafond R."/>
            <person name="Nishino A."/>
            <person name="Ugolini M."/>
            <person name="Chourrout P."/>
            <person name="Nishida H."/>
            <person name="Aasland R."/>
            <person name="Huzurbazar S."/>
            <person name="Westhof E."/>
            <person name="Delsuc F."/>
            <person name="Lehrach H."/>
            <person name="Reinhardt R."/>
            <person name="Weissenbach J."/>
            <person name="Roy S.W."/>
            <person name="Artiguenave F."/>
            <person name="Postlethwait J.H."/>
            <person name="Manak J.R."/>
            <person name="Thompson E.M."/>
            <person name="Jaillon O."/>
            <person name="Du Pasquier L."/>
            <person name="Boudinot P."/>
            <person name="Liberles D.A."/>
            <person name="Volff J.N."/>
            <person name="Philippe H."/>
            <person name="Lenhard B."/>
            <person name="Roest Crollius H."/>
            <person name="Wincker P."/>
            <person name="Chourrout D."/>
        </authorList>
    </citation>
    <scope>NUCLEOTIDE SEQUENCE [LARGE SCALE GENOMIC DNA]</scope>
</reference>
<dbReference type="AlphaFoldDB" id="E4XVX7"/>
<gene>
    <name evidence="2" type="ORF">GSOID_T00006780001</name>
</gene>
<protein>
    <submittedName>
        <fullName evidence="2">Uncharacterized protein</fullName>
    </submittedName>
</protein>
<organism evidence="2">
    <name type="scientific">Oikopleura dioica</name>
    <name type="common">Tunicate</name>
    <dbReference type="NCBI Taxonomy" id="34765"/>
    <lineage>
        <taxon>Eukaryota</taxon>
        <taxon>Metazoa</taxon>
        <taxon>Chordata</taxon>
        <taxon>Tunicata</taxon>
        <taxon>Appendicularia</taxon>
        <taxon>Copelata</taxon>
        <taxon>Oikopleuridae</taxon>
        <taxon>Oikopleura</taxon>
    </lineage>
</organism>
<dbReference type="EMBL" id="FN653225">
    <property type="protein sequence ID" value="CBY13832.1"/>
    <property type="molecule type" value="Genomic_DNA"/>
</dbReference>
<evidence type="ECO:0000313" key="3">
    <source>
        <dbReference type="Proteomes" id="UP000001307"/>
    </source>
</evidence>
<evidence type="ECO:0000256" key="1">
    <source>
        <dbReference type="SAM" id="MobiDB-lite"/>
    </source>
</evidence>
<keyword evidence="3" id="KW-1185">Reference proteome</keyword>